<reference evidence="2 3" key="1">
    <citation type="submission" date="2017-04" db="EMBL/GenBank/DDBJ databases">
        <title>Novel microbial lineages endemic to geothermal iron-oxide mats fill important gaps in the evolutionary history of Archaea.</title>
        <authorList>
            <person name="Jay Z.J."/>
            <person name="Beam J.P."/>
            <person name="Dlakic M."/>
            <person name="Rusch D.B."/>
            <person name="Kozubal M.A."/>
            <person name="Inskeep W.P."/>
        </authorList>
    </citation>
    <scope>NUCLEOTIDE SEQUENCE [LARGE SCALE GENOMIC DNA]</scope>
    <source>
        <strain evidence="2">ECH_B_SAG-M15</strain>
    </source>
</reference>
<gene>
    <name evidence="2" type="ORF">B9Q08_03765</name>
</gene>
<dbReference type="AlphaFoldDB" id="A0A2R6AWZ8"/>
<dbReference type="PANTHER" id="PTHR43664">
    <property type="entry name" value="MONOAMINE OXIDASE-RELATED"/>
    <property type="match status" value="1"/>
</dbReference>
<comment type="caution">
    <text evidence="2">The sequence shown here is derived from an EMBL/GenBank/DDBJ whole genome shotgun (WGS) entry which is preliminary data.</text>
</comment>
<name>A0A2R6AWZ8_9ARCH</name>
<feature type="domain" description="MaoC-like" evidence="1">
    <location>
        <begin position="13"/>
        <end position="115"/>
    </location>
</feature>
<evidence type="ECO:0000259" key="1">
    <source>
        <dbReference type="Pfam" id="PF01575"/>
    </source>
</evidence>
<dbReference type="InterPro" id="IPR052342">
    <property type="entry name" value="MCH/BMMD"/>
</dbReference>
<dbReference type="Gene3D" id="3.10.129.10">
    <property type="entry name" value="Hotdog Thioesterase"/>
    <property type="match status" value="1"/>
</dbReference>
<sequence length="146" mass="16203">MHFEDFKLNQMLSTRGRTVTETDVVVFSTLTGAFNSLFLNEDYARKSRFGSRIVPGYLTASIATGLIYQLPDSPFENGFIALLSSSFNALKSVKIGDTIYCDVVVKSKQEKERTGIITLESSVRNQSGEKVLEITHTILVEKRSAA</sequence>
<accession>A0A2R6AWZ8</accession>
<protein>
    <submittedName>
        <fullName evidence="2">Dehydratase</fullName>
    </submittedName>
</protein>
<evidence type="ECO:0000313" key="3">
    <source>
        <dbReference type="Proteomes" id="UP000240490"/>
    </source>
</evidence>
<proteinExistence type="predicted"/>
<dbReference type="InterPro" id="IPR002539">
    <property type="entry name" value="MaoC-like_dom"/>
</dbReference>
<dbReference type="SUPFAM" id="SSF54637">
    <property type="entry name" value="Thioesterase/thiol ester dehydrase-isomerase"/>
    <property type="match status" value="1"/>
</dbReference>
<dbReference type="Proteomes" id="UP000240490">
    <property type="component" value="Unassembled WGS sequence"/>
</dbReference>
<dbReference type="InterPro" id="IPR029069">
    <property type="entry name" value="HotDog_dom_sf"/>
</dbReference>
<dbReference type="EMBL" id="NEXJ01000064">
    <property type="protein sequence ID" value="PSN90921.1"/>
    <property type="molecule type" value="Genomic_DNA"/>
</dbReference>
<organism evidence="2 3">
    <name type="scientific">Candidatus Marsarchaeota G2 archaeon ECH_B_SAG-M15</name>
    <dbReference type="NCBI Taxonomy" id="1978162"/>
    <lineage>
        <taxon>Archaea</taxon>
        <taxon>Candidatus Marsarchaeota</taxon>
        <taxon>Candidatus Marsarchaeota group 2</taxon>
    </lineage>
</organism>
<dbReference type="PANTHER" id="PTHR43664:SF1">
    <property type="entry name" value="BETA-METHYLMALYL-COA DEHYDRATASE"/>
    <property type="match status" value="1"/>
</dbReference>
<dbReference type="Pfam" id="PF01575">
    <property type="entry name" value="MaoC_dehydratas"/>
    <property type="match status" value="1"/>
</dbReference>
<evidence type="ECO:0000313" key="2">
    <source>
        <dbReference type="EMBL" id="PSN90921.1"/>
    </source>
</evidence>